<feature type="active site" description="Nucleophile" evidence="6">
    <location>
        <position position="11"/>
    </location>
</feature>
<dbReference type="Pfam" id="PF01451">
    <property type="entry name" value="LMWPc"/>
    <property type="match status" value="1"/>
</dbReference>
<keyword evidence="3" id="KW-0378">Hydrolase</keyword>
<dbReference type="CDD" id="cd16343">
    <property type="entry name" value="LMWPTP"/>
    <property type="match status" value="1"/>
</dbReference>
<evidence type="ECO:0000256" key="6">
    <source>
        <dbReference type="PIRSR" id="PIRSR617867-1"/>
    </source>
</evidence>
<evidence type="ECO:0000256" key="2">
    <source>
        <dbReference type="ARBA" id="ARBA00013064"/>
    </source>
</evidence>
<dbReference type="FunFam" id="3.40.50.2300:FF:000041">
    <property type="entry name" value="Low molecular weight protein-tyrosine-phosphatase"/>
    <property type="match status" value="1"/>
</dbReference>
<comment type="similarity">
    <text evidence="1">Belongs to the low molecular weight phosphotyrosine protein phosphatase family.</text>
</comment>
<comment type="catalytic activity">
    <reaction evidence="5">
        <text>O-phospho-L-tyrosyl-[protein] + H2O = L-tyrosyl-[protein] + phosphate</text>
        <dbReference type="Rhea" id="RHEA:10684"/>
        <dbReference type="Rhea" id="RHEA-COMP:10136"/>
        <dbReference type="Rhea" id="RHEA-COMP:20101"/>
        <dbReference type="ChEBI" id="CHEBI:15377"/>
        <dbReference type="ChEBI" id="CHEBI:43474"/>
        <dbReference type="ChEBI" id="CHEBI:46858"/>
        <dbReference type="ChEBI" id="CHEBI:61978"/>
        <dbReference type="EC" id="3.1.3.48"/>
    </reaction>
</comment>
<gene>
    <name evidence="8" type="primary">wzb</name>
</gene>
<evidence type="ECO:0000259" key="7">
    <source>
        <dbReference type="SMART" id="SM00226"/>
    </source>
</evidence>
<feature type="active site" evidence="6">
    <location>
        <position position="17"/>
    </location>
</feature>
<name>S6CF97_KLEPN</name>
<evidence type="ECO:0000313" key="8">
    <source>
        <dbReference type="EMBL" id="BAN78339.1"/>
    </source>
</evidence>
<evidence type="ECO:0000256" key="4">
    <source>
        <dbReference type="ARBA" id="ARBA00022912"/>
    </source>
</evidence>
<keyword evidence="4" id="KW-0904">Protein phosphatase</keyword>
<accession>S6CF97</accession>
<dbReference type="InterPro" id="IPR050438">
    <property type="entry name" value="LMW_PTPase"/>
</dbReference>
<dbReference type="EMBL" id="AB795939">
    <property type="protein sequence ID" value="BAN78339.1"/>
    <property type="molecule type" value="Genomic_DNA"/>
</dbReference>
<dbReference type="GO" id="GO:0004725">
    <property type="term" value="F:protein tyrosine phosphatase activity"/>
    <property type="evidence" value="ECO:0007669"/>
    <property type="project" value="UniProtKB-EC"/>
</dbReference>
<feature type="domain" description="Phosphotyrosine protein phosphatase I" evidence="7">
    <location>
        <begin position="5"/>
        <end position="143"/>
    </location>
</feature>
<reference evidence="8" key="2">
    <citation type="submission" date="2013-03" db="EMBL/GenBank/DDBJ databases">
        <authorList>
            <person name="Hsu C."/>
            <person name="Wang J.T."/>
        </authorList>
    </citation>
    <scope>NUCLEOTIDE SEQUENCE</scope>
    <source>
        <strain evidence="8">NTUH-K1790N</strain>
    </source>
</reference>
<proteinExistence type="inferred from homology"/>
<protein>
    <recommendedName>
        <fullName evidence="2">protein-tyrosine-phosphatase</fullName>
        <ecNumber evidence="2">3.1.3.48</ecNumber>
    </recommendedName>
</protein>
<dbReference type="SUPFAM" id="SSF52788">
    <property type="entry name" value="Phosphotyrosine protein phosphatases I"/>
    <property type="match status" value="1"/>
</dbReference>
<sequence>MIMFESILVVCTGNICRSPIGERYMRSVLPNKKIDSAGTGALIDHEADAQAKKIAKMNGLSLEGHLGRQLTPAMARQYDLILVMERIHLEQIGRIAPEVRGKTMLFGHWLNQKDIPDPYKKSDEAFAEVYKLIHQAGQQWLNKLGK</sequence>
<dbReference type="InterPro" id="IPR023485">
    <property type="entry name" value="Ptyr_pPase"/>
</dbReference>
<dbReference type="InterPro" id="IPR036196">
    <property type="entry name" value="Ptyr_pPase_sf"/>
</dbReference>
<evidence type="ECO:0000256" key="3">
    <source>
        <dbReference type="ARBA" id="ARBA00022801"/>
    </source>
</evidence>
<dbReference type="PRINTS" id="PR00719">
    <property type="entry name" value="LMWPTPASE"/>
</dbReference>
<evidence type="ECO:0000256" key="5">
    <source>
        <dbReference type="ARBA" id="ARBA00051722"/>
    </source>
</evidence>
<dbReference type="PANTHER" id="PTHR11717:SF31">
    <property type="entry name" value="LOW MOLECULAR WEIGHT PROTEIN-TYROSINE-PHOSPHATASE ETP-RELATED"/>
    <property type="match status" value="1"/>
</dbReference>
<evidence type="ECO:0000256" key="1">
    <source>
        <dbReference type="ARBA" id="ARBA00011063"/>
    </source>
</evidence>
<dbReference type="SMART" id="SM00226">
    <property type="entry name" value="LMWPc"/>
    <property type="match status" value="1"/>
</dbReference>
<feature type="active site" description="Proton donor" evidence="6">
    <location>
        <position position="117"/>
    </location>
</feature>
<dbReference type="AlphaFoldDB" id="S6CF97"/>
<dbReference type="PANTHER" id="PTHR11717">
    <property type="entry name" value="LOW MOLECULAR WEIGHT PROTEIN TYROSINE PHOSPHATASE"/>
    <property type="match status" value="1"/>
</dbReference>
<reference evidence="8" key="1">
    <citation type="journal article" date="2013" name="PLoS ONE">
        <title>Isolation of a Bacteriophage Specific for a New Capsular Type of Klebsiella pneumoniae and Characterization of Its Polysaccharide Depolymerase.</title>
        <authorList>
            <person name="Hsu C.R."/>
            <person name="Lin T.L."/>
            <person name="Pan Y.J."/>
            <person name="Hsieh P.F."/>
            <person name="Wang J.T."/>
        </authorList>
    </citation>
    <scope>NUCLEOTIDE SEQUENCE</scope>
    <source>
        <strain evidence="8">NTUH-K1790N</strain>
    </source>
</reference>
<dbReference type="EC" id="3.1.3.48" evidence="2"/>
<dbReference type="Gene3D" id="3.40.50.2300">
    <property type="match status" value="1"/>
</dbReference>
<dbReference type="InterPro" id="IPR017867">
    <property type="entry name" value="Tyr_phospatase_low_mol_wt"/>
</dbReference>
<organism evidence="8">
    <name type="scientific">Klebsiella pneumoniae</name>
    <dbReference type="NCBI Taxonomy" id="573"/>
    <lineage>
        <taxon>Bacteria</taxon>
        <taxon>Pseudomonadati</taxon>
        <taxon>Pseudomonadota</taxon>
        <taxon>Gammaproteobacteria</taxon>
        <taxon>Enterobacterales</taxon>
        <taxon>Enterobacteriaceae</taxon>
        <taxon>Klebsiella/Raoultella group</taxon>
        <taxon>Klebsiella</taxon>
        <taxon>Klebsiella pneumoniae complex</taxon>
    </lineage>
</organism>